<proteinExistence type="predicted"/>
<accession>A0A6J7KD81</accession>
<protein>
    <submittedName>
        <fullName evidence="1">Unannotated protein</fullName>
    </submittedName>
</protein>
<name>A0A6J7KD81_9ZZZZ</name>
<sequence length="130" mass="13609">MGGGSGGGYSSSTAGVNDNASELTGAFPLTKSGSFGEAGRGKVRVIVSDNPSLDGKKFFDIAAKGGKVTQIVFEKGPKSGQFKGWKASFPNGDVVTYRPKTKSSKNPGIQLTLGPGRIKSQKIHFEKKEK</sequence>
<organism evidence="1">
    <name type="scientific">freshwater metagenome</name>
    <dbReference type="NCBI Taxonomy" id="449393"/>
    <lineage>
        <taxon>unclassified sequences</taxon>
        <taxon>metagenomes</taxon>
        <taxon>ecological metagenomes</taxon>
    </lineage>
</organism>
<evidence type="ECO:0000313" key="1">
    <source>
        <dbReference type="EMBL" id="CAB4953331.1"/>
    </source>
</evidence>
<dbReference type="EMBL" id="CAFBNO010000018">
    <property type="protein sequence ID" value="CAB4953331.1"/>
    <property type="molecule type" value="Genomic_DNA"/>
</dbReference>
<dbReference type="AlphaFoldDB" id="A0A6J7KD81"/>
<gene>
    <name evidence="1" type="ORF">UFOPK3837_00580</name>
</gene>
<reference evidence="1" key="1">
    <citation type="submission" date="2020-05" db="EMBL/GenBank/DDBJ databases">
        <authorList>
            <person name="Chiriac C."/>
            <person name="Salcher M."/>
            <person name="Ghai R."/>
            <person name="Kavagutti S V."/>
        </authorList>
    </citation>
    <scope>NUCLEOTIDE SEQUENCE</scope>
</reference>